<dbReference type="PANTHER" id="PTHR44591">
    <property type="entry name" value="STRESS RESPONSE REGULATOR PROTEIN 1"/>
    <property type="match status" value="1"/>
</dbReference>
<dbReference type="InterPro" id="IPR011006">
    <property type="entry name" value="CheY-like_superfamily"/>
</dbReference>
<feature type="modified residue" description="4-aspartylphosphate" evidence="2">
    <location>
        <position position="55"/>
    </location>
</feature>
<dbReference type="SUPFAM" id="SSF52172">
    <property type="entry name" value="CheY-like"/>
    <property type="match status" value="1"/>
</dbReference>
<dbReference type="GO" id="GO:0003677">
    <property type="term" value="F:DNA binding"/>
    <property type="evidence" value="ECO:0007669"/>
    <property type="project" value="InterPro"/>
</dbReference>
<accession>A0A1I1RC18</accession>
<sequence length="246" mass="28165">MNSLKILIVEDETITAMDLSETLQEAGHQITTIARNLDQAVKAVKSHPPDLALIDIELKDSTGDGIATARELLEYHRMPIIYLTANSEPKTFQLAKETLPAAYLLKPFRQEELKLQIELAYYQYQYNLAPTVEAVGSDYLYLPVDKGYEKIATDDMLYLKADGSYVKLFLASKMLPYHISTNLSHLAQYFSTPNFYRLSRSLLINLDHMERLESNYLFMVNHKTPIQIPTASRKELMKKLTVVRTK</sequence>
<dbReference type="PROSITE" id="PS50930">
    <property type="entry name" value="HTH_LYTTR"/>
    <property type="match status" value="1"/>
</dbReference>
<dbReference type="OrthoDB" id="1646880at2"/>
<evidence type="ECO:0000259" key="4">
    <source>
        <dbReference type="PROSITE" id="PS50930"/>
    </source>
</evidence>
<dbReference type="SMART" id="SM00448">
    <property type="entry name" value="REC"/>
    <property type="match status" value="1"/>
</dbReference>
<dbReference type="EMBL" id="FOLQ01000004">
    <property type="protein sequence ID" value="SFD31901.1"/>
    <property type="molecule type" value="Genomic_DNA"/>
</dbReference>
<dbReference type="CDD" id="cd17534">
    <property type="entry name" value="REC_DC-like"/>
    <property type="match status" value="1"/>
</dbReference>
<gene>
    <name evidence="5" type="ORF">SAMN05216167_104337</name>
</gene>
<dbReference type="RefSeq" id="WP_093826913.1">
    <property type="nucleotide sequence ID" value="NZ_FOLQ01000004.1"/>
</dbReference>
<dbReference type="Proteomes" id="UP000198598">
    <property type="component" value="Unassembled WGS sequence"/>
</dbReference>
<evidence type="ECO:0000259" key="3">
    <source>
        <dbReference type="PROSITE" id="PS50110"/>
    </source>
</evidence>
<dbReference type="PROSITE" id="PS50110">
    <property type="entry name" value="RESPONSE_REGULATORY"/>
    <property type="match status" value="1"/>
</dbReference>
<reference evidence="5 6" key="1">
    <citation type="submission" date="2016-10" db="EMBL/GenBank/DDBJ databases">
        <authorList>
            <person name="de Groot N.N."/>
        </authorList>
    </citation>
    <scope>NUCLEOTIDE SEQUENCE [LARGE SCALE GENOMIC DNA]</scope>
    <source>
        <strain evidence="5 6">DSM 26130</strain>
    </source>
</reference>
<protein>
    <submittedName>
        <fullName evidence="5">Two component transcriptional regulator, LytTR family</fullName>
    </submittedName>
</protein>
<dbReference type="InterPro" id="IPR007492">
    <property type="entry name" value="LytTR_DNA-bd_dom"/>
</dbReference>
<dbReference type="Pfam" id="PF04397">
    <property type="entry name" value="LytTR"/>
    <property type="match status" value="1"/>
</dbReference>
<keyword evidence="1 2" id="KW-0597">Phosphoprotein</keyword>
<dbReference type="GO" id="GO:0000160">
    <property type="term" value="P:phosphorelay signal transduction system"/>
    <property type="evidence" value="ECO:0007669"/>
    <property type="project" value="InterPro"/>
</dbReference>
<dbReference type="AlphaFoldDB" id="A0A1I1RC18"/>
<dbReference type="STRING" id="662367.SAMN05216167_104337"/>
<dbReference type="PANTHER" id="PTHR44591:SF3">
    <property type="entry name" value="RESPONSE REGULATORY DOMAIN-CONTAINING PROTEIN"/>
    <property type="match status" value="1"/>
</dbReference>
<organism evidence="5 6">
    <name type="scientific">Spirosoma endophyticum</name>
    <dbReference type="NCBI Taxonomy" id="662367"/>
    <lineage>
        <taxon>Bacteria</taxon>
        <taxon>Pseudomonadati</taxon>
        <taxon>Bacteroidota</taxon>
        <taxon>Cytophagia</taxon>
        <taxon>Cytophagales</taxon>
        <taxon>Cytophagaceae</taxon>
        <taxon>Spirosoma</taxon>
    </lineage>
</organism>
<evidence type="ECO:0000313" key="5">
    <source>
        <dbReference type="EMBL" id="SFD31901.1"/>
    </source>
</evidence>
<dbReference type="Gene3D" id="3.40.50.2300">
    <property type="match status" value="1"/>
</dbReference>
<feature type="domain" description="Response regulatory" evidence="3">
    <location>
        <begin position="5"/>
        <end position="121"/>
    </location>
</feature>
<proteinExistence type="predicted"/>
<dbReference type="Pfam" id="PF00072">
    <property type="entry name" value="Response_reg"/>
    <property type="match status" value="1"/>
</dbReference>
<dbReference type="Gene3D" id="2.40.50.1020">
    <property type="entry name" value="LytTr DNA-binding domain"/>
    <property type="match status" value="1"/>
</dbReference>
<dbReference type="InterPro" id="IPR001789">
    <property type="entry name" value="Sig_transdc_resp-reg_receiver"/>
</dbReference>
<evidence type="ECO:0000256" key="1">
    <source>
        <dbReference type="ARBA" id="ARBA00022553"/>
    </source>
</evidence>
<name>A0A1I1RC18_9BACT</name>
<feature type="domain" description="HTH LytTR-type" evidence="4">
    <location>
        <begin position="140"/>
        <end position="242"/>
    </location>
</feature>
<evidence type="ECO:0000256" key="2">
    <source>
        <dbReference type="PROSITE-ProRule" id="PRU00169"/>
    </source>
</evidence>
<dbReference type="InterPro" id="IPR050595">
    <property type="entry name" value="Bact_response_regulator"/>
</dbReference>
<keyword evidence="6" id="KW-1185">Reference proteome</keyword>
<evidence type="ECO:0000313" key="6">
    <source>
        <dbReference type="Proteomes" id="UP000198598"/>
    </source>
</evidence>
<dbReference type="SMART" id="SM00850">
    <property type="entry name" value="LytTR"/>
    <property type="match status" value="1"/>
</dbReference>